<accession>A0ACC0JAI1</accession>
<dbReference type="Proteomes" id="UP001064048">
    <property type="component" value="Chromosome 13"/>
</dbReference>
<name>A0ACC0JAI1_CHOFU</name>
<evidence type="ECO:0000313" key="1">
    <source>
        <dbReference type="EMBL" id="KAI8421145.1"/>
    </source>
</evidence>
<gene>
    <name evidence="1" type="ORF">MSG28_008232</name>
</gene>
<sequence>MKFLLIVASVVAVAVAGPTRALVTPGGAGPAPVIVDPESPISVGPALIESPVAVGPVYVESPISAGPALVEGEAPISVGPVYIENPISVGPALVEGEAPISVGPVYIESPISVGPALVEGEAPISVGPAVIGGESPIAVGPAFIEHPMVDDTPVNPAPVPAPIEAAPASGTPLVQIILNINHAVAETPALVPAPVLPEVVVEEPVHDTMPVIVVDEAAEDVNVAENPIDGVAIVPAPIVIEPTPIELPTPELPAPAPAPVELPAPELPAVNPEPVAILPDVLN</sequence>
<reference evidence="1 2" key="1">
    <citation type="journal article" date="2022" name="Genome Biol. Evol.">
        <title>The Spruce Budworm Genome: Reconstructing the Evolutionary History of Antifreeze Proteins.</title>
        <authorList>
            <person name="Beliveau C."/>
            <person name="Gagne P."/>
            <person name="Picq S."/>
            <person name="Vernygora O."/>
            <person name="Keeling C.I."/>
            <person name="Pinkney K."/>
            <person name="Doucet D."/>
            <person name="Wen F."/>
            <person name="Johnston J.S."/>
            <person name="Maaroufi H."/>
            <person name="Boyle B."/>
            <person name="Laroche J."/>
            <person name="Dewar K."/>
            <person name="Juretic N."/>
            <person name="Blackburn G."/>
            <person name="Nisole A."/>
            <person name="Brunet B."/>
            <person name="Brandao M."/>
            <person name="Lumley L."/>
            <person name="Duan J."/>
            <person name="Quan G."/>
            <person name="Lucarotti C.J."/>
            <person name="Roe A.D."/>
            <person name="Sperling F.A.H."/>
            <person name="Levesque R.C."/>
            <person name="Cusson M."/>
        </authorList>
    </citation>
    <scope>NUCLEOTIDE SEQUENCE [LARGE SCALE GENOMIC DNA]</scope>
    <source>
        <strain evidence="1">Glfc:IPQL:Cfum</strain>
    </source>
</reference>
<evidence type="ECO:0000313" key="2">
    <source>
        <dbReference type="Proteomes" id="UP001064048"/>
    </source>
</evidence>
<proteinExistence type="predicted"/>
<keyword evidence="2" id="KW-1185">Reference proteome</keyword>
<dbReference type="EMBL" id="CM046113">
    <property type="protein sequence ID" value="KAI8421145.1"/>
    <property type="molecule type" value="Genomic_DNA"/>
</dbReference>
<organism evidence="1 2">
    <name type="scientific">Choristoneura fumiferana</name>
    <name type="common">Spruce budworm moth</name>
    <name type="synonym">Archips fumiferana</name>
    <dbReference type="NCBI Taxonomy" id="7141"/>
    <lineage>
        <taxon>Eukaryota</taxon>
        <taxon>Metazoa</taxon>
        <taxon>Ecdysozoa</taxon>
        <taxon>Arthropoda</taxon>
        <taxon>Hexapoda</taxon>
        <taxon>Insecta</taxon>
        <taxon>Pterygota</taxon>
        <taxon>Neoptera</taxon>
        <taxon>Endopterygota</taxon>
        <taxon>Lepidoptera</taxon>
        <taxon>Glossata</taxon>
        <taxon>Ditrysia</taxon>
        <taxon>Tortricoidea</taxon>
        <taxon>Tortricidae</taxon>
        <taxon>Tortricinae</taxon>
        <taxon>Choristoneura</taxon>
    </lineage>
</organism>
<comment type="caution">
    <text evidence="1">The sequence shown here is derived from an EMBL/GenBank/DDBJ whole genome shotgun (WGS) entry which is preliminary data.</text>
</comment>
<protein>
    <submittedName>
        <fullName evidence="1">Uncharacterized protein</fullName>
    </submittedName>
</protein>